<dbReference type="Proteomes" id="UP000235584">
    <property type="component" value="Chromosome"/>
</dbReference>
<name>A0A2K9NUK4_BACTC</name>
<sequence>MKSVLMAALLLSLSAGAQARSILVFKTVTKCETAQKVEGSELKVDVQEAQDGQAQLVINLSGDDEAIKVQAKKILPPPMSAGTPLKYVGSDPKTHAQVTLAIGTRPIKVGKVTGRTSSITVEKLFSNLPMVCSSVK</sequence>
<dbReference type="EMBL" id="CP025704">
    <property type="protein sequence ID" value="AUN99190.1"/>
    <property type="molecule type" value="Genomic_DNA"/>
</dbReference>
<accession>A0A2K9NUK4</accession>
<reference evidence="1 2" key="1">
    <citation type="submission" date="2018-01" db="EMBL/GenBank/DDBJ databases">
        <title>Complete genome sequence of Bacteriovorax stolpii DSM12778.</title>
        <authorList>
            <person name="Tang B."/>
            <person name="Chang J."/>
        </authorList>
    </citation>
    <scope>NUCLEOTIDE SEQUENCE [LARGE SCALE GENOMIC DNA]</scope>
    <source>
        <strain evidence="1 2">DSM 12778</strain>
    </source>
</reference>
<organism evidence="1 2">
    <name type="scientific">Bacteriovorax stolpii</name>
    <name type="common">Bdellovibrio stolpii</name>
    <dbReference type="NCBI Taxonomy" id="960"/>
    <lineage>
        <taxon>Bacteria</taxon>
        <taxon>Pseudomonadati</taxon>
        <taxon>Bdellovibrionota</taxon>
        <taxon>Bacteriovoracia</taxon>
        <taxon>Bacteriovoracales</taxon>
        <taxon>Bacteriovoracaceae</taxon>
        <taxon>Bacteriovorax</taxon>
    </lineage>
</organism>
<evidence type="ECO:0000313" key="1">
    <source>
        <dbReference type="EMBL" id="AUN99190.1"/>
    </source>
</evidence>
<protein>
    <submittedName>
        <fullName evidence="1">Uncharacterized protein</fullName>
    </submittedName>
</protein>
<gene>
    <name evidence="1" type="ORF">C0V70_13975</name>
</gene>
<dbReference type="KEGG" id="bsto:C0V70_13975"/>
<dbReference type="AlphaFoldDB" id="A0A2K9NUK4"/>
<proteinExistence type="predicted"/>
<evidence type="ECO:0000313" key="2">
    <source>
        <dbReference type="Proteomes" id="UP000235584"/>
    </source>
</evidence>
<dbReference type="RefSeq" id="WP_102244481.1">
    <property type="nucleotide sequence ID" value="NZ_CP025704.1"/>
</dbReference>
<keyword evidence="2" id="KW-1185">Reference proteome</keyword>